<feature type="region of interest" description="Disordered" evidence="1">
    <location>
        <begin position="1"/>
        <end position="73"/>
    </location>
</feature>
<feature type="compositionally biased region" description="Basic residues" evidence="1">
    <location>
        <begin position="27"/>
        <end position="39"/>
    </location>
</feature>
<gene>
    <name evidence="2" type="ORF">C3747_235g40</name>
</gene>
<organism evidence="2 3">
    <name type="scientific">Trypanosoma cruzi</name>
    <dbReference type="NCBI Taxonomy" id="5693"/>
    <lineage>
        <taxon>Eukaryota</taxon>
        <taxon>Discoba</taxon>
        <taxon>Euglenozoa</taxon>
        <taxon>Kinetoplastea</taxon>
        <taxon>Metakinetoplastina</taxon>
        <taxon>Trypanosomatida</taxon>
        <taxon>Trypanosomatidae</taxon>
        <taxon>Trypanosoma</taxon>
        <taxon>Schizotrypanum</taxon>
    </lineage>
</organism>
<evidence type="ECO:0000313" key="3">
    <source>
        <dbReference type="Proteomes" id="UP000246078"/>
    </source>
</evidence>
<sequence length="237" mass="25673">MMAGRKGGKKKKEGAEKTDSQDPNTKIKSKNNNKTKKKMGKLEALEIEEAFSAGKCQTQPSPPNRHPSTLPQLLGVPSPSSLPSYIPFPKNVKRPPLPSSLFAALASAGKHTKEKSINQERKERERDAGAATLVLLHILLALHIRGLCADLLVVLLQGGEILTGLRELTLLHTLTNVPVHERTLAVHKVELVVDAREHLRDGGRVGNHAHRALHLGEVATGHHRRGLVVDAALEASG</sequence>
<accession>A0A2V2VNP6</accession>
<dbReference type="EMBL" id="PRFC01000235">
    <property type="protein sequence ID" value="PWU97961.1"/>
    <property type="molecule type" value="Genomic_DNA"/>
</dbReference>
<comment type="caution">
    <text evidence="2">The sequence shown here is derived from an EMBL/GenBank/DDBJ whole genome shotgun (WGS) entry which is preliminary data.</text>
</comment>
<dbReference type="VEuPathDB" id="TriTrypDB:ECC02_012587"/>
<dbReference type="VEuPathDB" id="TriTrypDB:TCDM_13504"/>
<dbReference type="Proteomes" id="UP000246078">
    <property type="component" value="Unassembled WGS sequence"/>
</dbReference>
<protein>
    <submittedName>
        <fullName evidence="2">Uncharacterized protein</fullName>
    </submittedName>
</protein>
<dbReference type="AlphaFoldDB" id="A0A2V2VNP6"/>
<evidence type="ECO:0000256" key="1">
    <source>
        <dbReference type="SAM" id="MobiDB-lite"/>
    </source>
</evidence>
<feature type="compositionally biased region" description="Basic residues" evidence="1">
    <location>
        <begin position="1"/>
        <end position="12"/>
    </location>
</feature>
<evidence type="ECO:0000313" key="2">
    <source>
        <dbReference type="EMBL" id="PWU97961.1"/>
    </source>
</evidence>
<proteinExistence type="predicted"/>
<dbReference type="VEuPathDB" id="TriTrypDB:C4B63_222g26"/>
<reference evidence="2 3" key="1">
    <citation type="journal article" date="2018" name="Microb. Genom.">
        <title>Expanding an expanded genome: long-read sequencing of Trypanosoma cruzi.</title>
        <authorList>
            <person name="Berna L."/>
            <person name="Rodriguez M."/>
            <person name="Chiribao M.L."/>
            <person name="Parodi-Talice A."/>
            <person name="Pita S."/>
            <person name="Rijo G."/>
            <person name="Alvarez-Valin F."/>
            <person name="Robello C."/>
        </authorList>
    </citation>
    <scope>NUCLEOTIDE SEQUENCE [LARGE SCALE GENOMIC DNA]</scope>
    <source>
        <strain evidence="2 3">TCC</strain>
    </source>
</reference>
<name>A0A2V2VNP6_TRYCR</name>
<dbReference type="VEuPathDB" id="TriTrypDB:C3747_235g40"/>